<gene>
    <name evidence="1" type="ORF">H010_12884</name>
</gene>
<dbReference type="AlphaFoldDB" id="A0A9X4P4J6"/>
<protein>
    <recommendedName>
        <fullName evidence="3">DUF4275 domain-containing protein</fullName>
    </recommendedName>
</protein>
<dbReference type="EMBL" id="AOGK01000010">
    <property type="protein sequence ID" value="MDG5976153.1"/>
    <property type="molecule type" value="Genomic_DNA"/>
</dbReference>
<name>A0A9X4P4J6_9BURK</name>
<evidence type="ECO:0000313" key="2">
    <source>
        <dbReference type="Proteomes" id="UP001152876"/>
    </source>
</evidence>
<evidence type="ECO:0000313" key="1">
    <source>
        <dbReference type="EMBL" id="MDG5976153.1"/>
    </source>
</evidence>
<organism evidence="1 2">
    <name type="scientific">Hydrogenophaga taeniospiralis CCUG 15921</name>
    <dbReference type="NCBI Taxonomy" id="1281780"/>
    <lineage>
        <taxon>Bacteria</taxon>
        <taxon>Pseudomonadati</taxon>
        <taxon>Pseudomonadota</taxon>
        <taxon>Betaproteobacteria</taxon>
        <taxon>Burkholderiales</taxon>
        <taxon>Comamonadaceae</taxon>
        <taxon>Hydrogenophaga</taxon>
    </lineage>
</organism>
<dbReference type="OrthoDB" id="5737496at2"/>
<accession>A0A9X4P4J6</accession>
<dbReference type="Proteomes" id="UP001152876">
    <property type="component" value="Unassembled WGS sequence"/>
</dbReference>
<dbReference type="Pfam" id="PF14101">
    <property type="entry name" value="DUF4275"/>
    <property type="match status" value="1"/>
</dbReference>
<dbReference type="InterPro" id="IPR025454">
    <property type="entry name" value="DUF4275"/>
</dbReference>
<dbReference type="RefSeq" id="WP_068171979.1">
    <property type="nucleotide sequence ID" value="NZ_AOGK01000010.1"/>
</dbReference>
<proteinExistence type="predicted"/>
<sequence length="164" mass="19061">MKTREFAEQLSLKPESILQTYSNAESLEWAERWRAVYASGERASGLARYLWHTFSSGAYHSVSGEDAEQQYFGHRYSDVIVLSNDRKTAFRVASLPVSDRVIDFYVFPPDLAWTMAFTHEDGWLGPYFAKHPDYEVMVEKAKQQRQATDRKARELERAKQNGWI</sequence>
<keyword evidence="2" id="KW-1185">Reference proteome</keyword>
<evidence type="ECO:0008006" key="3">
    <source>
        <dbReference type="Google" id="ProtNLM"/>
    </source>
</evidence>
<reference evidence="1" key="1">
    <citation type="submission" date="2013-01" db="EMBL/GenBank/DDBJ databases">
        <title>Genome draft of Hydrogenophaga taeniospiralis 2K1.</title>
        <authorList>
            <person name="Gomila M."/>
            <person name="Lalucat J."/>
        </authorList>
    </citation>
    <scope>NUCLEOTIDE SEQUENCE</scope>
    <source>
        <strain evidence="1">CCUG 15921</strain>
    </source>
</reference>
<comment type="caution">
    <text evidence="1">The sequence shown here is derived from an EMBL/GenBank/DDBJ whole genome shotgun (WGS) entry which is preliminary data.</text>
</comment>